<dbReference type="EMBL" id="BSYO01000011">
    <property type="protein sequence ID" value="GMH11573.1"/>
    <property type="molecule type" value="Genomic_DNA"/>
</dbReference>
<gene>
    <name evidence="1" type="ORF">Nepgr_013414</name>
</gene>
<reference evidence="1" key="1">
    <citation type="submission" date="2023-05" db="EMBL/GenBank/DDBJ databases">
        <title>Nepenthes gracilis genome sequencing.</title>
        <authorList>
            <person name="Fukushima K."/>
        </authorList>
    </citation>
    <scope>NUCLEOTIDE SEQUENCE</scope>
    <source>
        <strain evidence="1">SING2019-196</strain>
    </source>
</reference>
<protein>
    <submittedName>
        <fullName evidence="1">Uncharacterized protein</fullName>
    </submittedName>
</protein>
<proteinExistence type="predicted"/>
<evidence type="ECO:0000313" key="1">
    <source>
        <dbReference type="EMBL" id="GMH11573.1"/>
    </source>
</evidence>
<name>A0AAD3SHS5_NEPGR</name>
<sequence>MLFGHSDLNYDSSRLVDTLSNPLITKASDCTISMDPLSLTVPNPSETAPSLGQNDCPLLEVPPGDLRIDLKNSLDLALVVISLNPFSPLIDDINFCETLEIVKTNIKRLNSLSKDISLAVSNAKVDLDRYHLELQAYPRNVAISDNEMSLWSISTNALKFWESFK</sequence>
<accession>A0AAD3SHS5</accession>
<comment type="caution">
    <text evidence="1">The sequence shown here is derived from an EMBL/GenBank/DDBJ whole genome shotgun (WGS) entry which is preliminary data.</text>
</comment>
<dbReference type="AlphaFoldDB" id="A0AAD3SHS5"/>
<evidence type="ECO:0000313" key="2">
    <source>
        <dbReference type="Proteomes" id="UP001279734"/>
    </source>
</evidence>
<keyword evidence="2" id="KW-1185">Reference proteome</keyword>
<organism evidence="1 2">
    <name type="scientific">Nepenthes gracilis</name>
    <name type="common">Slender pitcher plant</name>
    <dbReference type="NCBI Taxonomy" id="150966"/>
    <lineage>
        <taxon>Eukaryota</taxon>
        <taxon>Viridiplantae</taxon>
        <taxon>Streptophyta</taxon>
        <taxon>Embryophyta</taxon>
        <taxon>Tracheophyta</taxon>
        <taxon>Spermatophyta</taxon>
        <taxon>Magnoliopsida</taxon>
        <taxon>eudicotyledons</taxon>
        <taxon>Gunneridae</taxon>
        <taxon>Pentapetalae</taxon>
        <taxon>Caryophyllales</taxon>
        <taxon>Nepenthaceae</taxon>
        <taxon>Nepenthes</taxon>
    </lineage>
</organism>
<dbReference type="Proteomes" id="UP001279734">
    <property type="component" value="Unassembled WGS sequence"/>
</dbReference>